<evidence type="ECO:0000313" key="2">
    <source>
        <dbReference type="Proteomes" id="UP000278983"/>
    </source>
</evidence>
<name>A0A432LMX7_9BACT</name>
<dbReference type="Proteomes" id="UP000278983">
    <property type="component" value="Unassembled WGS sequence"/>
</dbReference>
<dbReference type="GO" id="GO:0016301">
    <property type="term" value="F:kinase activity"/>
    <property type="evidence" value="ECO:0007669"/>
    <property type="project" value="UniProtKB-KW"/>
</dbReference>
<comment type="caution">
    <text evidence="1">The sequence shown here is derived from an EMBL/GenBank/DDBJ whole genome shotgun (WGS) entry which is preliminary data.</text>
</comment>
<accession>A0A432LMX7</accession>
<dbReference type="Pfam" id="PF13189">
    <property type="entry name" value="Cytidylate_kin2"/>
    <property type="match status" value="1"/>
</dbReference>
<evidence type="ECO:0000313" key="1">
    <source>
        <dbReference type="EMBL" id="RUL60258.1"/>
    </source>
</evidence>
<dbReference type="EMBL" id="RYYU01000001">
    <property type="protein sequence ID" value="RUL60258.1"/>
    <property type="molecule type" value="Genomic_DNA"/>
</dbReference>
<dbReference type="InterPro" id="IPR027417">
    <property type="entry name" value="P-loop_NTPase"/>
</dbReference>
<gene>
    <name evidence="1" type="ORF">EHV08_11220</name>
</gene>
<protein>
    <submittedName>
        <fullName evidence="1">Cytidylate kinase-like family protein</fullName>
    </submittedName>
</protein>
<dbReference type="OrthoDB" id="9781180at2"/>
<keyword evidence="1" id="KW-0808">Transferase</keyword>
<dbReference type="AlphaFoldDB" id="A0A432LMX7"/>
<keyword evidence="2" id="KW-1185">Reference proteome</keyword>
<reference evidence="1 2" key="1">
    <citation type="submission" date="2018-12" db="EMBL/GenBank/DDBJ databases">
        <title>Genome sequencing of Prevotella sp. KCOM 3155 (= JS262).</title>
        <authorList>
            <person name="Kook J.-K."/>
            <person name="Park S.-N."/>
            <person name="Lim Y.K."/>
        </authorList>
    </citation>
    <scope>NUCLEOTIDE SEQUENCE [LARGE SCALE GENOMIC DNA]</scope>
    <source>
        <strain evidence="1 2">KCOM 3155</strain>
    </source>
</reference>
<organism evidence="1 2">
    <name type="scientific">Prevotella koreensis</name>
    <dbReference type="NCBI Taxonomy" id="2490854"/>
    <lineage>
        <taxon>Bacteria</taxon>
        <taxon>Pseudomonadati</taxon>
        <taxon>Bacteroidota</taxon>
        <taxon>Bacteroidia</taxon>
        <taxon>Bacteroidales</taxon>
        <taxon>Prevotellaceae</taxon>
        <taxon>Prevotella</taxon>
    </lineage>
</organism>
<dbReference type="Gene3D" id="3.40.50.300">
    <property type="entry name" value="P-loop containing nucleotide triphosphate hydrolases"/>
    <property type="match status" value="1"/>
</dbReference>
<keyword evidence="1" id="KW-0418">Kinase</keyword>
<dbReference type="SUPFAM" id="SSF52540">
    <property type="entry name" value="P-loop containing nucleoside triphosphate hydrolases"/>
    <property type="match status" value="1"/>
</dbReference>
<proteinExistence type="predicted"/>
<dbReference type="RefSeq" id="WP_126679350.1">
    <property type="nucleotide sequence ID" value="NZ_JBQMXP010000014.1"/>
</dbReference>
<sequence length="209" mass="24000">MDEKKIIINIGRQLGSGGREIARLLANDLGYKFYDKELLNLAAKESGFSEKVFEKNDEHKGFLRSLLCMHAPHIGDNSFYKSDFSQESLFLFQSDAIKKAATDGACVFVGRCADYVLREYDNVINIFITADMKQRIERVIKRHNCDDVMACKIINSQENERASYYNYYTGQKWGYAENYDLCINSSILGIEGTVAFIRDFIKSRQCNLF</sequence>